<sequence>MKKNITKLLLLASILSVGSILNAHNKDVSNDVKKPSIDIRIDGNGQVIKEQTGNSNNSGNNNNQAGRGGTQTVRNSAGSITVDSSYTSKGQNYRQRFIILHYTALNRDSSLRVLTTDEVSAHYLISDKKSDPVYSLVDESRRAWHAGASEWKTSKNLNDSSIGIEIVNNGNVSGNFEPFRDFQIKEVAVLVRYLADKYEIPATNILGHSDIAPQRKPDPGPLFPWEELYKKYNLGMWYDNDRKSAYESEYASTWNTLPAATVQAEFSKFGYSINATGRWDEQTKNVIKVFQYHFRPAKYDGKLDLETFAILKALNEKYNNK</sequence>
<dbReference type="CDD" id="cd06583">
    <property type="entry name" value="PGRP"/>
    <property type="match status" value="1"/>
</dbReference>
<dbReference type="Gene3D" id="3.40.80.10">
    <property type="entry name" value="Peptidoglycan recognition protein-like"/>
    <property type="match status" value="1"/>
</dbReference>
<reference evidence="10 11" key="2">
    <citation type="submission" date="2019-07" db="EMBL/GenBank/DDBJ databases">
        <title>Complete Genome Sequence of Leptotrichia trevisanii Strain JMUB3935.</title>
        <authorList>
            <person name="Watanabe S."/>
            <person name="Cui L."/>
        </authorList>
    </citation>
    <scope>NUCLEOTIDE SEQUENCE [LARGE SCALE GENOMIC DNA]</scope>
    <source>
        <strain evidence="10 11">JMUB3935</strain>
    </source>
</reference>
<dbReference type="InterPro" id="IPR036365">
    <property type="entry name" value="PGBD-like_sf"/>
</dbReference>
<keyword evidence="5" id="KW-0961">Cell wall biogenesis/degradation</keyword>
<evidence type="ECO:0000256" key="4">
    <source>
        <dbReference type="ARBA" id="ARBA00022801"/>
    </source>
</evidence>
<feature type="signal peptide" evidence="7">
    <location>
        <begin position="1"/>
        <end position="23"/>
    </location>
</feature>
<evidence type="ECO:0000313" key="10">
    <source>
        <dbReference type="EMBL" id="BBM52301.1"/>
    </source>
</evidence>
<dbReference type="RefSeq" id="WP_026748952.1">
    <property type="nucleotide sequence ID" value="NZ_AP019831.1"/>
</dbReference>
<dbReference type="SMART" id="SM00644">
    <property type="entry name" value="Ami_2"/>
    <property type="match status" value="1"/>
</dbReference>
<dbReference type="Pfam" id="PF01471">
    <property type="entry name" value="PG_binding_1"/>
    <property type="match status" value="1"/>
</dbReference>
<comment type="similarity">
    <text evidence="2">Belongs to the N-acetylmuramoyl-L-alanine amidase 2 family.</text>
</comment>
<keyword evidence="4" id="KW-0378">Hydrolase</keyword>
<dbReference type="GO" id="GO:0071555">
    <property type="term" value="P:cell wall organization"/>
    <property type="evidence" value="ECO:0007669"/>
    <property type="project" value="UniProtKB-KW"/>
</dbReference>
<keyword evidence="12" id="KW-1185">Reference proteome</keyword>
<protein>
    <recommendedName>
        <fullName evidence="3">N-acetylmuramoyl-L-alanine amidase</fullName>
        <ecNumber evidence="3">3.5.1.28</ecNumber>
    </recommendedName>
</protein>
<dbReference type="GO" id="GO:0009253">
    <property type="term" value="P:peptidoglycan catabolic process"/>
    <property type="evidence" value="ECO:0007669"/>
    <property type="project" value="InterPro"/>
</dbReference>
<dbReference type="InterPro" id="IPR002502">
    <property type="entry name" value="Amidase_domain"/>
</dbReference>
<dbReference type="SUPFAM" id="SSF47090">
    <property type="entry name" value="PGBD-like"/>
    <property type="match status" value="1"/>
</dbReference>
<dbReference type="Gene3D" id="1.10.101.10">
    <property type="entry name" value="PGBD-like superfamily/PGBD"/>
    <property type="match status" value="1"/>
</dbReference>
<evidence type="ECO:0000313" key="11">
    <source>
        <dbReference type="Proteomes" id="UP000321378"/>
    </source>
</evidence>
<dbReference type="Proteomes" id="UP000321378">
    <property type="component" value="Chromosome"/>
</dbReference>
<dbReference type="Pfam" id="PF01510">
    <property type="entry name" value="Amidase_2"/>
    <property type="match status" value="1"/>
</dbReference>
<evidence type="ECO:0000256" key="2">
    <source>
        <dbReference type="ARBA" id="ARBA00007553"/>
    </source>
</evidence>
<evidence type="ECO:0000256" key="3">
    <source>
        <dbReference type="ARBA" id="ARBA00011901"/>
    </source>
</evidence>
<evidence type="ECO:0000313" key="9">
    <source>
        <dbReference type="EMBL" id="BBM45164.1"/>
    </source>
</evidence>
<dbReference type="FunFam" id="3.40.80.10:FF:000003">
    <property type="entry name" value="N-acetylmuramoyl-L-alanine amidase"/>
    <property type="match status" value="1"/>
</dbReference>
<comment type="catalytic activity">
    <reaction evidence="1">
        <text>Hydrolyzes the link between N-acetylmuramoyl residues and L-amino acid residues in certain cell-wall glycopeptides.</text>
        <dbReference type="EC" id="3.5.1.28"/>
    </reaction>
</comment>
<dbReference type="InterPro" id="IPR002477">
    <property type="entry name" value="Peptidoglycan-bd-like"/>
</dbReference>
<dbReference type="AlphaFoldDB" id="A0A510KNV5"/>
<evidence type="ECO:0000256" key="5">
    <source>
        <dbReference type="ARBA" id="ARBA00023316"/>
    </source>
</evidence>
<feature type="domain" description="N-acetylmuramoyl-L-alanine amidase" evidence="8">
    <location>
        <begin position="83"/>
        <end position="220"/>
    </location>
</feature>
<evidence type="ECO:0000256" key="1">
    <source>
        <dbReference type="ARBA" id="ARBA00001561"/>
    </source>
</evidence>
<keyword evidence="7" id="KW-0732">Signal</keyword>
<name>A0A510KNV5_9FUSO</name>
<evidence type="ECO:0000256" key="7">
    <source>
        <dbReference type="SAM" id="SignalP"/>
    </source>
</evidence>
<dbReference type="PANTHER" id="PTHR30417:SF1">
    <property type="entry name" value="N-ACETYLMURAMOYL-L-ALANINE AMIDASE AMID"/>
    <property type="match status" value="1"/>
</dbReference>
<reference evidence="9 12" key="1">
    <citation type="submission" date="2019-07" db="EMBL/GenBank/DDBJ databases">
        <title>Complete Genome Sequence of Leptotrichia trevisanii Strain JMUB3870.</title>
        <authorList>
            <person name="Watanabe S."/>
            <person name="Cui L."/>
        </authorList>
    </citation>
    <scope>NUCLEOTIDE SEQUENCE [LARGE SCALE GENOMIC DNA]</scope>
    <source>
        <strain evidence="9 12">JMUB3870</strain>
    </source>
</reference>
<evidence type="ECO:0000259" key="8">
    <source>
        <dbReference type="SMART" id="SM00644"/>
    </source>
</evidence>
<dbReference type="GO" id="GO:0009254">
    <property type="term" value="P:peptidoglycan turnover"/>
    <property type="evidence" value="ECO:0007669"/>
    <property type="project" value="TreeGrafter"/>
</dbReference>
<feature type="compositionally biased region" description="Low complexity" evidence="6">
    <location>
        <begin position="53"/>
        <end position="63"/>
    </location>
</feature>
<evidence type="ECO:0000313" key="12">
    <source>
        <dbReference type="Proteomes" id="UP000422644"/>
    </source>
</evidence>
<dbReference type="InterPro" id="IPR051206">
    <property type="entry name" value="NAMLAA_amidase_2"/>
</dbReference>
<proteinExistence type="inferred from homology"/>
<dbReference type="OrthoDB" id="66275at2"/>
<dbReference type="GO" id="GO:0008745">
    <property type="term" value="F:N-acetylmuramoyl-L-alanine amidase activity"/>
    <property type="evidence" value="ECO:0007669"/>
    <property type="project" value="UniProtKB-EC"/>
</dbReference>
<dbReference type="InterPro" id="IPR036366">
    <property type="entry name" value="PGBDSf"/>
</dbReference>
<dbReference type="EMBL" id="AP019831">
    <property type="protein sequence ID" value="BBM45164.1"/>
    <property type="molecule type" value="Genomic_DNA"/>
</dbReference>
<dbReference type="STRING" id="1122173.GCA_000482505_00014"/>
<feature type="region of interest" description="Disordered" evidence="6">
    <location>
        <begin position="48"/>
        <end position="75"/>
    </location>
</feature>
<evidence type="ECO:0000256" key="6">
    <source>
        <dbReference type="SAM" id="MobiDB-lite"/>
    </source>
</evidence>
<gene>
    <name evidence="9" type="ORF">JMUB3870_1282</name>
    <name evidence="10" type="ORF">JMUB3935_1279</name>
</gene>
<dbReference type="SUPFAM" id="SSF55846">
    <property type="entry name" value="N-acetylmuramoyl-L-alanine amidase-like"/>
    <property type="match status" value="1"/>
</dbReference>
<feature type="chain" id="PRO_5044617055" description="N-acetylmuramoyl-L-alanine amidase" evidence="7">
    <location>
        <begin position="24"/>
        <end position="321"/>
    </location>
</feature>
<dbReference type="InterPro" id="IPR036505">
    <property type="entry name" value="Amidase/PGRP_sf"/>
</dbReference>
<dbReference type="EMBL" id="AP019840">
    <property type="protein sequence ID" value="BBM52301.1"/>
    <property type="molecule type" value="Genomic_DNA"/>
</dbReference>
<dbReference type="EC" id="3.5.1.28" evidence="3"/>
<dbReference type="Proteomes" id="UP000422644">
    <property type="component" value="Chromosome"/>
</dbReference>
<organism evidence="10 11">
    <name type="scientific">Leptotrichia trevisanii</name>
    <dbReference type="NCBI Taxonomy" id="109328"/>
    <lineage>
        <taxon>Bacteria</taxon>
        <taxon>Fusobacteriati</taxon>
        <taxon>Fusobacteriota</taxon>
        <taxon>Fusobacteriia</taxon>
        <taxon>Fusobacteriales</taxon>
        <taxon>Leptotrichiaceae</taxon>
        <taxon>Leptotrichia</taxon>
    </lineage>
</organism>
<dbReference type="PANTHER" id="PTHR30417">
    <property type="entry name" value="N-ACETYLMURAMOYL-L-ALANINE AMIDASE AMID"/>
    <property type="match status" value="1"/>
</dbReference>
<accession>A0A510KNV5</accession>